<protein>
    <submittedName>
        <fullName evidence="1">Uncharacterized protein</fullName>
    </submittedName>
</protein>
<dbReference type="Gramene" id="PUZ52208">
    <property type="protein sequence ID" value="PUZ52208"/>
    <property type="gene ID" value="GQ55_6G251700"/>
</dbReference>
<organism evidence="1 2">
    <name type="scientific">Panicum hallii var. hallii</name>
    <dbReference type="NCBI Taxonomy" id="1504633"/>
    <lineage>
        <taxon>Eukaryota</taxon>
        <taxon>Viridiplantae</taxon>
        <taxon>Streptophyta</taxon>
        <taxon>Embryophyta</taxon>
        <taxon>Tracheophyta</taxon>
        <taxon>Spermatophyta</taxon>
        <taxon>Magnoliopsida</taxon>
        <taxon>Liliopsida</taxon>
        <taxon>Poales</taxon>
        <taxon>Poaceae</taxon>
        <taxon>PACMAD clade</taxon>
        <taxon>Panicoideae</taxon>
        <taxon>Panicodae</taxon>
        <taxon>Paniceae</taxon>
        <taxon>Panicinae</taxon>
        <taxon>Panicum</taxon>
        <taxon>Panicum sect. Panicum</taxon>
    </lineage>
</organism>
<name>A0A2T7D9J9_9POAL</name>
<dbReference type="Proteomes" id="UP000244336">
    <property type="component" value="Chromosome 6"/>
</dbReference>
<sequence length="120" mass="12417">MAVPAGRPVLGSPDLRRGLCGVRACRPLVTRAPSSRPREDSKAGRRITVHRSCATGRALGAGISGDLPAPGGAAARARAGPSAWCVTAWRARGHGAGGRARCDEPEPEPLVVRVTHVRVS</sequence>
<proteinExistence type="predicted"/>
<reference evidence="1 2" key="1">
    <citation type="submission" date="2018-04" db="EMBL/GenBank/DDBJ databases">
        <title>WGS assembly of Panicum hallii var. hallii HAL2.</title>
        <authorList>
            <person name="Lovell J."/>
            <person name="Jenkins J."/>
            <person name="Lowry D."/>
            <person name="Mamidi S."/>
            <person name="Sreedasyam A."/>
            <person name="Weng X."/>
            <person name="Barry K."/>
            <person name="Bonette J."/>
            <person name="Campitelli B."/>
            <person name="Daum C."/>
            <person name="Gordon S."/>
            <person name="Gould B."/>
            <person name="Lipzen A."/>
            <person name="MacQueen A."/>
            <person name="Palacio-Mejia J."/>
            <person name="Plott C."/>
            <person name="Shakirov E."/>
            <person name="Shu S."/>
            <person name="Yoshinaga Y."/>
            <person name="Zane M."/>
            <person name="Rokhsar D."/>
            <person name="Grimwood J."/>
            <person name="Schmutz J."/>
            <person name="Juenger T."/>
        </authorList>
    </citation>
    <scope>NUCLEOTIDE SEQUENCE [LARGE SCALE GENOMIC DNA]</scope>
    <source>
        <strain evidence="2">cv. HAL2</strain>
    </source>
</reference>
<keyword evidence="2" id="KW-1185">Reference proteome</keyword>
<evidence type="ECO:0000313" key="2">
    <source>
        <dbReference type="Proteomes" id="UP000244336"/>
    </source>
</evidence>
<evidence type="ECO:0000313" key="1">
    <source>
        <dbReference type="EMBL" id="PUZ52208.1"/>
    </source>
</evidence>
<dbReference type="EMBL" id="CM009754">
    <property type="protein sequence ID" value="PUZ52208.1"/>
    <property type="molecule type" value="Genomic_DNA"/>
</dbReference>
<dbReference type="AlphaFoldDB" id="A0A2T7D9J9"/>
<gene>
    <name evidence="1" type="ORF">GQ55_6G251700</name>
</gene>
<accession>A0A2T7D9J9</accession>